<keyword evidence="1" id="KW-0732">Signal</keyword>
<dbReference type="EMBL" id="JAINWA010000003">
    <property type="protein sequence ID" value="MCD1654836.1"/>
    <property type="molecule type" value="Genomic_DNA"/>
</dbReference>
<name>A0AAE3JJ11_9SPIR</name>
<evidence type="ECO:0008006" key="4">
    <source>
        <dbReference type="Google" id="ProtNLM"/>
    </source>
</evidence>
<evidence type="ECO:0000313" key="2">
    <source>
        <dbReference type="EMBL" id="MCD1654836.1"/>
    </source>
</evidence>
<gene>
    <name evidence="2" type="ORF">K7J14_08980</name>
</gene>
<dbReference type="PROSITE" id="PS51257">
    <property type="entry name" value="PROKAR_LIPOPROTEIN"/>
    <property type="match status" value="1"/>
</dbReference>
<evidence type="ECO:0000256" key="1">
    <source>
        <dbReference type="SAM" id="SignalP"/>
    </source>
</evidence>
<dbReference type="RefSeq" id="WP_230755425.1">
    <property type="nucleotide sequence ID" value="NZ_JAINWA010000003.1"/>
</dbReference>
<feature type="chain" id="PRO_5042287102" description="Lipoprotein" evidence="1">
    <location>
        <begin position="23"/>
        <end position="232"/>
    </location>
</feature>
<feature type="signal peptide" evidence="1">
    <location>
        <begin position="1"/>
        <end position="22"/>
    </location>
</feature>
<dbReference type="Proteomes" id="UP001198163">
    <property type="component" value="Unassembled WGS sequence"/>
</dbReference>
<keyword evidence="3" id="KW-1185">Reference proteome</keyword>
<protein>
    <recommendedName>
        <fullName evidence="4">Lipoprotein</fullName>
    </recommendedName>
</protein>
<accession>A0AAE3JJ11</accession>
<comment type="caution">
    <text evidence="2">The sequence shown here is derived from an EMBL/GenBank/DDBJ whole genome shotgun (WGS) entry which is preliminary data.</text>
</comment>
<evidence type="ECO:0000313" key="3">
    <source>
        <dbReference type="Proteomes" id="UP001198163"/>
    </source>
</evidence>
<proteinExistence type="predicted"/>
<sequence length="232" mass="25911">MHSAVKTPVFLVLSVFSIIATACSQGNPEIRSSSWQVYRDQQADGSFVERLSLFVFFEDSDGEADFSSLTLFHDETGLQWTVPAQEAQARLRWKDRWVGSNRLLGPGGLSFPTGRYTLSLTDLAGNESLSNFDLAPPDFPERAPMSFRIEGDKWIMEKNPDSLLFSRFYLFLYDSADVLLYSWRIPDTAAKTTVEGRVASLKSLSSKAETVRCYVENSGSTAGVLLTPLKIR</sequence>
<dbReference type="AlphaFoldDB" id="A0AAE3JJ11"/>
<reference evidence="2" key="1">
    <citation type="submission" date="2021-08" db="EMBL/GenBank/DDBJ databases">
        <title>Comparative analyses of Brucepasteria parasyntrophica and Teretinema zuelzerae.</title>
        <authorList>
            <person name="Song Y."/>
            <person name="Brune A."/>
        </authorList>
    </citation>
    <scope>NUCLEOTIDE SEQUENCE</scope>
    <source>
        <strain evidence="2">DSM 1903</strain>
    </source>
</reference>
<organism evidence="2 3">
    <name type="scientific">Teretinema zuelzerae</name>
    <dbReference type="NCBI Taxonomy" id="156"/>
    <lineage>
        <taxon>Bacteria</taxon>
        <taxon>Pseudomonadati</taxon>
        <taxon>Spirochaetota</taxon>
        <taxon>Spirochaetia</taxon>
        <taxon>Spirochaetales</taxon>
        <taxon>Treponemataceae</taxon>
        <taxon>Teretinema</taxon>
    </lineage>
</organism>